<comment type="similarity">
    <text evidence="2">Belongs to the PET117 family.</text>
</comment>
<keyword evidence="5" id="KW-0812">Transmembrane</keyword>
<dbReference type="AlphaFoldDB" id="A0A9J6BNR2"/>
<dbReference type="OrthoDB" id="76305at2759"/>
<dbReference type="GO" id="GO:0005739">
    <property type="term" value="C:mitochondrion"/>
    <property type="evidence" value="ECO:0007669"/>
    <property type="project" value="UniProtKB-SubCell"/>
</dbReference>
<dbReference type="PANTHER" id="PTHR28163:SF1">
    <property type="entry name" value="PROTEIN PET117 HOMOLOG, MITOCHONDRIAL"/>
    <property type="match status" value="1"/>
</dbReference>
<evidence type="ECO:0000256" key="5">
    <source>
        <dbReference type="SAM" id="Phobius"/>
    </source>
</evidence>
<gene>
    <name evidence="6" type="ORF">PVAND_001702</name>
</gene>
<comment type="subcellular location">
    <subcellularLocation>
        <location evidence="1">Mitochondrion</location>
    </subcellularLocation>
</comment>
<comment type="caution">
    <text evidence="6">The sequence shown here is derived from an EMBL/GenBank/DDBJ whole genome shotgun (WGS) entry which is preliminary data.</text>
</comment>
<proteinExistence type="inferred from homology"/>
<dbReference type="PANTHER" id="PTHR28163">
    <property type="entry name" value="PROTEIN PET117 HOMOLOG, MITOCHONDRIAL"/>
    <property type="match status" value="1"/>
</dbReference>
<protein>
    <recommendedName>
        <fullName evidence="8">Protein PET117 homolog, mitochondrial</fullName>
    </recommendedName>
</protein>
<keyword evidence="7" id="KW-1185">Reference proteome</keyword>
<sequence length="89" mass="10110">MSLASKITFVGCCAATVYIIGFVHYQQSTDRQKLKEGIYRDIERQALRKEMGKTINQYNLQQQKELEKILRKEEAAAVAAQSTSNIQAN</sequence>
<name>A0A9J6BNR2_POLVA</name>
<evidence type="ECO:0000256" key="3">
    <source>
        <dbReference type="ARBA" id="ARBA00022946"/>
    </source>
</evidence>
<keyword evidence="4" id="KW-0496">Mitochondrion</keyword>
<keyword evidence="5" id="KW-1133">Transmembrane helix</keyword>
<evidence type="ECO:0008006" key="8">
    <source>
        <dbReference type="Google" id="ProtNLM"/>
    </source>
</evidence>
<evidence type="ECO:0000256" key="2">
    <source>
        <dbReference type="ARBA" id="ARBA00008197"/>
    </source>
</evidence>
<organism evidence="6 7">
    <name type="scientific">Polypedilum vanderplanki</name>
    <name type="common">Sleeping chironomid midge</name>
    <dbReference type="NCBI Taxonomy" id="319348"/>
    <lineage>
        <taxon>Eukaryota</taxon>
        <taxon>Metazoa</taxon>
        <taxon>Ecdysozoa</taxon>
        <taxon>Arthropoda</taxon>
        <taxon>Hexapoda</taxon>
        <taxon>Insecta</taxon>
        <taxon>Pterygota</taxon>
        <taxon>Neoptera</taxon>
        <taxon>Endopterygota</taxon>
        <taxon>Diptera</taxon>
        <taxon>Nematocera</taxon>
        <taxon>Chironomoidea</taxon>
        <taxon>Chironomidae</taxon>
        <taxon>Chironominae</taxon>
        <taxon>Polypedilum</taxon>
        <taxon>Polypedilum</taxon>
    </lineage>
</organism>
<reference evidence="6" key="1">
    <citation type="submission" date="2021-03" db="EMBL/GenBank/DDBJ databases">
        <title>Chromosome level genome of the anhydrobiotic midge Polypedilum vanderplanki.</title>
        <authorList>
            <person name="Yoshida Y."/>
            <person name="Kikawada T."/>
            <person name="Gusev O."/>
        </authorList>
    </citation>
    <scope>NUCLEOTIDE SEQUENCE</scope>
    <source>
        <strain evidence="6">NIAS01</strain>
        <tissue evidence="6">Whole body or cell culture</tissue>
    </source>
</reference>
<dbReference type="Proteomes" id="UP001107558">
    <property type="component" value="Chromosome 3"/>
</dbReference>
<keyword evidence="5" id="KW-0472">Membrane</keyword>
<dbReference type="GO" id="GO:0033617">
    <property type="term" value="P:mitochondrial respiratory chain complex IV assembly"/>
    <property type="evidence" value="ECO:0007669"/>
    <property type="project" value="TreeGrafter"/>
</dbReference>
<evidence type="ECO:0000256" key="4">
    <source>
        <dbReference type="ARBA" id="ARBA00023128"/>
    </source>
</evidence>
<dbReference type="EMBL" id="JADBJN010000003">
    <property type="protein sequence ID" value="KAG5671508.1"/>
    <property type="molecule type" value="Genomic_DNA"/>
</dbReference>
<dbReference type="Pfam" id="PF15786">
    <property type="entry name" value="PET117"/>
    <property type="match status" value="1"/>
</dbReference>
<evidence type="ECO:0000313" key="6">
    <source>
        <dbReference type="EMBL" id="KAG5671508.1"/>
    </source>
</evidence>
<dbReference type="InterPro" id="IPR031568">
    <property type="entry name" value="Pet117"/>
</dbReference>
<keyword evidence="3" id="KW-0809">Transit peptide</keyword>
<evidence type="ECO:0000256" key="1">
    <source>
        <dbReference type="ARBA" id="ARBA00004173"/>
    </source>
</evidence>
<accession>A0A9J6BNR2</accession>
<evidence type="ECO:0000313" key="7">
    <source>
        <dbReference type="Proteomes" id="UP001107558"/>
    </source>
</evidence>
<feature type="transmembrane region" description="Helical" evidence="5">
    <location>
        <begin position="6"/>
        <end position="25"/>
    </location>
</feature>